<dbReference type="GO" id="GO:0005737">
    <property type="term" value="C:cytoplasm"/>
    <property type="evidence" value="ECO:0007669"/>
    <property type="project" value="UniProtKB-SubCell"/>
</dbReference>
<dbReference type="NCBIfam" id="TIGR01852">
    <property type="entry name" value="lipid_A_lpxA"/>
    <property type="match status" value="1"/>
</dbReference>
<comment type="subunit">
    <text evidence="6">Homotrimer.</text>
</comment>
<comment type="function">
    <text evidence="6">Involved in the biosynthesis of lipid A, a phosphorylated glycolipid that anchors the lipopolysaccharide to the outer membrane of the cell.</text>
</comment>
<dbReference type="Pfam" id="PF00132">
    <property type="entry name" value="Hexapep"/>
    <property type="match status" value="2"/>
</dbReference>
<keyword evidence="1 6" id="KW-0444">Lipid biosynthesis</keyword>
<dbReference type="Pfam" id="PF13720">
    <property type="entry name" value="Acetyltransf_11"/>
    <property type="match status" value="1"/>
</dbReference>
<dbReference type="Proteomes" id="UP000316562">
    <property type="component" value="Unassembled WGS sequence"/>
</dbReference>
<dbReference type="UniPathway" id="UPA00359">
    <property type="reaction ID" value="UER00477"/>
</dbReference>
<comment type="caution">
    <text evidence="8">The sequence shown here is derived from an EMBL/GenBank/DDBJ whole genome shotgun (WGS) entry which is preliminary data.</text>
</comment>
<evidence type="ECO:0000256" key="6">
    <source>
        <dbReference type="HAMAP-Rule" id="MF_00387"/>
    </source>
</evidence>
<keyword evidence="6" id="KW-0677">Repeat</keyword>
<organism evidence="8 9">
    <name type="scientific">Acididesulfobacter guangdongensis</name>
    <dbReference type="NCBI Taxonomy" id="2597225"/>
    <lineage>
        <taxon>Bacteria</taxon>
        <taxon>Deltaproteobacteria</taxon>
        <taxon>Candidatus Acidulodesulfobacterales</taxon>
        <taxon>Candidatus Acididesulfobacter</taxon>
    </lineage>
</organism>
<dbReference type="EMBL" id="SGBC01000001">
    <property type="protein sequence ID" value="RZD16939.1"/>
    <property type="molecule type" value="Genomic_DNA"/>
</dbReference>
<dbReference type="GO" id="GO:0009245">
    <property type="term" value="P:lipid A biosynthetic process"/>
    <property type="evidence" value="ECO:0007669"/>
    <property type="project" value="UniProtKB-UniRule"/>
</dbReference>
<dbReference type="PANTHER" id="PTHR43480:SF1">
    <property type="entry name" value="ACYL-[ACYL-CARRIER-PROTEIN]--UDP-N-ACETYLGLUCOSAMINE O-ACYLTRANSFERASE, MITOCHONDRIAL-RELATED"/>
    <property type="match status" value="1"/>
</dbReference>
<dbReference type="CDD" id="cd03351">
    <property type="entry name" value="LbH_UDP-GlcNAc_AT"/>
    <property type="match status" value="1"/>
</dbReference>
<dbReference type="InterPro" id="IPR029098">
    <property type="entry name" value="Acetyltransf_C"/>
</dbReference>
<comment type="pathway">
    <text evidence="6">Glycolipid biosynthesis; lipid IV(A) biosynthesis; lipid IV(A) from (3R)-3-hydroxytetradecanoyl-[acyl-carrier-protein] and UDP-N-acetyl-alpha-D-glucosamine: step 1/6.</text>
</comment>
<comment type="catalytic activity">
    <reaction evidence="6">
        <text>a (3R)-hydroxyacyl-[ACP] + UDP-N-acetyl-alpha-D-glucosamine = a UDP-3-O-[(3R)-3-hydroxyacyl]-N-acetyl-alpha-D-glucosamine + holo-[ACP]</text>
        <dbReference type="Rhea" id="RHEA:67812"/>
        <dbReference type="Rhea" id="RHEA-COMP:9685"/>
        <dbReference type="Rhea" id="RHEA-COMP:9945"/>
        <dbReference type="ChEBI" id="CHEBI:57705"/>
        <dbReference type="ChEBI" id="CHEBI:64479"/>
        <dbReference type="ChEBI" id="CHEBI:78827"/>
        <dbReference type="ChEBI" id="CHEBI:173225"/>
        <dbReference type="EC" id="2.3.1.129"/>
    </reaction>
</comment>
<comment type="similarity">
    <text evidence="6">Belongs to the transferase hexapeptide repeat family. LpxA subfamily.</text>
</comment>
<dbReference type="NCBIfam" id="NF003657">
    <property type="entry name" value="PRK05289.1"/>
    <property type="match status" value="1"/>
</dbReference>
<dbReference type="GO" id="GO:0016020">
    <property type="term" value="C:membrane"/>
    <property type="evidence" value="ECO:0007669"/>
    <property type="project" value="GOC"/>
</dbReference>
<evidence type="ECO:0000256" key="1">
    <source>
        <dbReference type="ARBA" id="ARBA00022516"/>
    </source>
</evidence>
<evidence type="ECO:0000313" key="9">
    <source>
        <dbReference type="Proteomes" id="UP000316562"/>
    </source>
</evidence>
<dbReference type="GO" id="GO:0008780">
    <property type="term" value="F:acyl-[acyl-carrier-protein]-UDP-N-acetylglucosamine O-acyltransferase activity"/>
    <property type="evidence" value="ECO:0007669"/>
    <property type="project" value="UniProtKB-UniRule"/>
</dbReference>
<dbReference type="InterPro" id="IPR011004">
    <property type="entry name" value="Trimer_LpxA-like_sf"/>
</dbReference>
<evidence type="ECO:0000256" key="4">
    <source>
        <dbReference type="ARBA" id="ARBA00023098"/>
    </source>
</evidence>
<dbReference type="PIRSF" id="PIRSF000456">
    <property type="entry name" value="UDP-GlcNAc_acltr"/>
    <property type="match status" value="1"/>
</dbReference>
<evidence type="ECO:0000256" key="3">
    <source>
        <dbReference type="ARBA" id="ARBA00022679"/>
    </source>
</evidence>
<accession>A0A519BI63</accession>
<keyword evidence="5 6" id="KW-0012">Acyltransferase</keyword>
<comment type="subcellular location">
    <subcellularLocation>
        <location evidence="6">Cytoplasm</location>
    </subcellularLocation>
</comment>
<keyword evidence="6" id="KW-0963">Cytoplasm</keyword>
<dbReference type="Gene3D" id="2.160.10.10">
    <property type="entry name" value="Hexapeptide repeat proteins"/>
    <property type="match status" value="1"/>
</dbReference>
<name>A0A519BI63_ACIG2</name>
<dbReference type="InterPro" id="IPR010137">
    <property type="entry name" value="Lipid_A_LpxA"/>
</dbReference>
<evidence type="ECO:0000256" key="2">
    <source>
        <dbReference type="ARBA" id="ARBA00022556"/>
    </source>
</evidence>
<keyword evidence="2 6" id="KW-0441">Lipid A biosynthesis</keyword>
<reference evidence="8 9" key="1">
    <citation type="journal article" date="2019" name="ISME J.">
        <title>Insights into ecological role of a new deltaproteobacterial order Candidatus Acidulodesulfobacterales by metagenomics and metatranscriptomics.</title>
        <authorList>
            <person name="Tan S."/>
            <person name="Liu J."/>
            <person name="Fang Y."/>
            <person name="Hedlund B.P."/>
            <person name="Lian Z.H."/>
            <person name="Huang L.Y."/>
            <person name="Li J.T."/>
            <person name="Huang L.N."/>
            <person name="Li W.J."/>
            <person name="Jiang H.C."/>
            <person name="Dong H.L."/>
            <person name="Shu W.S."/>
        </authorList>
    </citation>
    <scope>NUCLEOTIDE SEQUENCE [LARGE SCALE GENOMIC DNA]</scope>
    <source>
        <strain evidence="8">AP2</strain>
    </source>
</reference>
<sequence length="256" mass="28145">MIDKTAIIGENVIIDDSTEIGPYCIIKDNVKIGKNNKIASHVVIEGNTEIGDDNKIFQFASIGSIPQDLKYKGEDTKLLIGNNNIIREYATFNPGTVTGNNVTVVGDFNLFMMSTHVAHDCIIGNHAILANHATLAGHVEIQDFAILGGLCAIHQFTKIGESALISGGTMVVQDIPPYLITSGDRAKIYGINKIGLERRGFSKEEVENVKKAYKIVYRSKLTIKNAIDKIKNEIDISPIIEKFIEFILTSKRGITR</sequence>
<keyword evidence="3 6" id="KW-0808">Transferase</keyword>
<evidence type="ECO:0000313" key="8">
    <source>
        <dbReference type="EMBL" id="RZD16939.1"/>
    </source>
</evidence>
<dbReference type="InterPro" id="IPR001451">
    <property type="entry name" value="Hexapep"/>
</dbReference>
<dbReference type="SUPFAM" id="SSF51161">
    <property type="entry name" value="Trimeric LpxA-like enzymes"/>
    <property type="match status" value="1"/>
</dbReference>
<dbReference type="InterPro" id="IPR037157">
    <property type="entry name" value="Acetyltransf_C_sf"/>
</dbReference>
<dbReference type="EC" id="2.3.1.129" evidence="6"/>
<proteinExistence type="inferred from homology"/>
<evidence type="ECO:0000259" key="7">
    <source>
        <dbReference type="Pfam" id="PF13720"/>
    </source>
</evidence>
<dbReference type="Gene3D" id="1.20.1180.10">
    <property type="entry name" value="Udp N-acetylglucosamine O-acyltransferase, C-terminal domain"/>
    <property type="match status" value="1"/>
</dbReference>
<feature type="domain" description="UDP N-acetylglucosamine O-acyltransferase C-terminal" evidence="7">
    <location>
        <begin position="174"/>
        <end position="254"/>
    </location>
</feature>
<keyword evidence="4 6" id="KW-0443">Lipid metabolism</keyword>
<gene>
    <name evidence="6" type="primary">lpxA</name>
    <name evidence="8" type="ORF">EVJ46_01490</name>
</gene>
<dbReference type="HAMAP" id="MF_00387">
    <property type="entry name" value="LpxA"/>
    <property type="match status" value="1"/>
</dbReference>
<dbReference type="AlphaFoldDB" id="A0A519BI63"/>
<evidence type="ECO:0000256" key="5">
    <source>
        <dbReference type="ARBA" id="ARBA00023315"/>
    </source>
</evidence>
<protein>
    <recommendedName>
        <fullName evidence="6">Acyl-[acyl-carrier-protein]--UDP-N-acetylglucosamine O-acyltransferase</fullName>
        <shortName evidence="6">UDP-N-acetylglucosamine acyltransferase</shortName>
        <ecNumber evidence="6">2.3.1.129</ecNumber>
    </recommendedName>
</protein>
<dbReference type="PANTHER" id="PTHR43480">
    <property type="entry name" value="ACYL-[ACYL-CARRIER-PROTEIN]--UDP-N-ACETYLGLUCOSAMINE O-ACYLTRANSFERASE"/>
    <property type="match status" value="1"/>
</dbReference>